<dbReference type="Proteomes" id="UP000207598">
    <property type="component" value="Unassembled WGS sequence"/>
</dbReference>
<dbReference type="Pfam" id="PF13527">
    <property type="entry name" value="Acetyltransf_9"/>
    <property type="match status" value="1"/>
</dbReference>
<proteinExistence type="predicted"/>
<evidence type="ECO:0000313" key="2">
    <source>
        <dbReference type="EMBL" id="SMX32162.1"/>
    </source>
</evidence>
<organism evidence="2 3">
    <name type="scientific">Maliponia aquimaris</name>
    <dbReference type="NCBI Taxonomy" id="1673631"/>
    <lineage>
        <taxon>Bacteria</taxon>
        <taxon>Pseudomonadati</taxon>
        <taxon>Pseudomonadota</taxon>
        <taxon>Alphaproteobacteria</taxon>
        <taxon>Rhodobacterales</taxon>
        <taxon>Paracoccaceae</taxon>
        <taxon>Maliponia</taxon>
    </lineage>
</organism>
<evidence type="ECO:0000259" key="1">
    <source>
        <dbReference type="PROSITE" id="PS51186"/>
    </source>
</evidence>
<dbReference type="GO" id="GO:0016747">
    <property type="term" value="F:acyltransferase activity, transferring groups other than amino-acyl groups"/>
    <property type="evidence" value="ECO:0007669"/>
    <property type="project" value="InterPro"/>
</dbReference>
<dbReference type="PROSITE" id="PS51186">
    <property type="entry name" value="GNAT"/>
    <property type="match status" value="1"/>
</dbReference>
<dbReference type="OrthoDB" id="7869205at2"/>
<dbReference type="InterPro" id="IPR000182">
    <property type="entry name" value="GNAT_dom"/>
</dbReference>
<dbReference type="RefSeq" id="WP_094019067.1">
    <property type="nucleotide sequence ID" value="NZ_FXYF01000001.1"/>
</dbReference>
<feature type="domain" description="N-acetyltransferase" evidence="1">
    <location>
        <begin position="5"/>
        <end position="136"/>
    </location>
</feature>
<dbReference type="InterPro" id="IPR016181">
    <property type="entry name" value="Acyl_CoA_acyltransferase"/>
</dbReference>
<sequence length="170" mass="18752">MIEAIPEHVLTEADETQIAALLRQCFPTNFGGRSFYQQRPTLRLVWREGGILGHVALFCRAVRLDGELTDILGLGDIATDPQARGWGIGTALVQRALETGSAPFAVLFGARTLYDRAGFKPVANPYLHVDMTGARTQAVVRRNSQFLKVRARADRPWPEGAEVDFLGSLF</sequence>
<dbReference type="Gene3D" id="3.40.630.30">
    <property type="match status" value="1"/>
</dbReference>
<reference evidence="2 3" key="1">
    <citation type="submission" date="2017-05" db="EMBL/GenBank/DDBJ databases">
        <authorList>
            <person name="Song R."/>
            <person name="Chenine A.L."/>
            <person name="Ruprecht R.M."/>
        </authorList>
    </citation>
    <scope>NUCLEOTIDE SEQUENCE [LARGE SCALE GENOMIC DNA]</scope>
    <source>
        <strain evidence="2 3">CECT 8898</strain>
    </source>
</reference>
<dbReference type="AlphaFoldDB" id="A0A238JQN3"/>
<dbReference type="SUPFAM" id="SSF55729">
    <property type="entry name" value="Acyl-CoA N-acyltransferases (Nat)"/>
    <property type="match status" value="1"/>
</dbReference>
<accession>A0A238JQN3</accession>
<evidence type="ECO:0000313" key="3">
    <source>
        <dbReference type="Proteomes" id="UP000207598"/>
    </source>
</evidence>
<keyword evidence="3" id="KW-1185">Reference proteome</keyword>
<name>A0A238JQN3_9RHOB</name>
<dbReference type="EMBL" id="FXYF01000001">
    <property type="protein sequence ID" value="SMX32162.1"/>
    <property type="molecule type" value="Genomic_DNA"/>
</dbReference>
<gene>
    <name evidence="2" type="ORF">MAA8898_00165</name>
</gene>
<dbReference type="CDD" id="cd04301">
    <property type="entry name" value="NAT_SF"/>
    <property type="match status" value="1"/>
</dbReference>
<protein>
    <recommendedName>
        <fullName evidence="1">N-acetyltransferase domain-containing protein</fullName>
    </recommendedName>
</protein>